<dbReference type="RefSeq" id="WP_263735385.1">
    <property type="nucleotide sequence ID" value="NZ_JAOWKY010000004.1"/>
</dbReference>
<protein>
    <recommendedName>
        <fullName evidence="5">PepSY domain-containing protein</fullName>
    </recommendedName>
</protein>
<feature type="chain" id="PRO_5045327452" description="PepSY domain-containing protein" evidence="2">
    <location>
        <begin position="23"/>
        <end position="138"/>
    </location>
</feature>
<evidence type="ECO:0008006" key="5">
    <source>
        <dbReference type="Google" id="ProtNLM"/>
    </source>
</evidence>
<proteinExistence type="predicted"/>
<gene>
    <name evidence="3" type="ORF">OEW28_13820</name>
</gene>
<comment type="caution">
    <text evidence="3">The sequence shown here is derived from an EMBL/GenBank/DDBJ whole genome shotgun (WGS) entry which is preliminary data.</text>
</comment>
<evidence type="ECO:0000256" key="2">
    <source>
        <dbReference type="SAM" id="SignalP"/>
    </source>
</evidence>
<name>A0ABT2ZFB4_9RHOB</name>
<feature type="compositionally biased region" description="Acidic residues" evidence="1">
    <location>
        <begin position="100"/>
        <end position="123"/>
    </location>
</feature>
<sequence length="138" mass="14971">MQRRQFILAATAAMIAAAPAHASDIVSEITAQLRKQGYTSISVTRTLLGRQRIFARSSEYQREIIVNPRTGEILRDYWSVLSGASIGSDEDMSIISTGSGDDDDDDDDDEEDDDDKEDKEDDNSGSSDNSGSGGSDDD</sequence>
<evidence type="ECO:0000313" key="4">
    <source>
        <dbReference type="Proteomes" id="UP001652542"/>
    </source>
</evidence>
<dbReference type="Proteomes" id="UP001652542">
    <property type="component" value="Unassembled WGS sequence"/>
</dbReference>
<keyword evidence="4" id="KW-1185">Reference proteome</keyword>
<reference evidence="3 4" key="1">
    <citation type="submission" date="2022-10" db="EMBL/GenBank/DDBJ databases">
        <title>Defluviimonas sp. nov., isolated from ocean surface water.</title>
        <authorList>
            <person name="He W."/>
            <person name="Wang L."/>
            <person name="Zhang D.-F."/>
        </authorList>
    </citation>
    <scope>NUCLEOTIDE SEQUENCE [LARGE SCALE GENOMIC DNA]</scope>
    <source>
        <strain evidence="3 4">WL0002</strain>
    </source>
</reference>
<keyword evidence="2" id="KW-0732">Signal</keyword>
<feature type="region of interest" description="Disordered" evidence="1">
    <location>
        <begin position="89"/>
        <end position="138"/>
    </location>
</feature>
<feature type="signal peptide" evidence="2">
    <location>
        <begin position="1"/>
        <end position="22"/>
    </location>
</feature>
<evidence type="ECO:0000313" key="3">
    <source>
        <dbReference type="EMBL" id="MCV2869707.1"/>
    </source>
</evidence>
<evidence type="ECO:0000256" key="1">
    <source>
        <dbReference type="SAM" id="MobiDB-lite"/>
    </source>
</evidence>
<dbReference type="EMBL" id="JAOWKY010000004">
    <property type="protein sequence ID" value="MCV2869707.1"/>
    <property type="molecule type" value="Genomic_DNA"/>
</dbReference>
<accession>A0ABT2ZFB4</accession>
<organism evidence="3 4">
    <name type="scientific">Albidovulum marisflavi</name>
    <dbReference type="NCBI Taxonomy" id="2984159"/>
    <lineage>
        <taxon>Bacteria</taxon>
        <taxon>Pseudomonadati</taxon>
        <taxon>Pseudomonadota</taxon>
        <taxon>Alphaproteobacteria</taxon>
        <taxon>Rhodobacterales</taxon>
        <taxon>Paracoccaceae</taxon>
        <taxon>Albidovulum</taxon>
    </lineage>
</organism>